<evidence type="ECO:0000313" key="2">
    <source>
        <dbReference type="WBParaSite" id="RSKR_0000051100.1"/>
    </source>
</evidence>
<dbReference type="WBParaSite" id="RSKR_0000051100.1">
    <property type="protein sequence ID" value="RSKR_0000051100.1"/>
    <property type="gene ID" value="RSKR_0000051100"/>
</dbReference>
<accession>A0AC35THA5</accession>
<proteinExistence type="predicted"/>
<protein>
    <submittedName>
        <fullName evidence="2">Glucosamine-6-phosphate isomerase</fullName>
    </submittedName>
</protein>
<name>A0AC35THA5_9BILA</name>
<dbReference type="Proteomes" id="UP000095286">
    <property type="component" value="Unplaced"/>
</dbReference>
<organism evidence="1 2">
    <name type="scientific">Rhabditophanes sp. KR3021</name>
    <dbReference type="NCBI Taxonomy" id="114890"/>
    <lineage>
        <taxon>Eukaryota</taxon>
        <taxon>Metazoa</taxon>
        <taxon>Ecdysozoa</taxon>
        <taxon>Nematoda</taxon>
        <taxon>Chromadorea</taxon>
        <taxon>Rhabditida</taxon>
        <taxon>Tylenchina</taxon>
        <taxon>Panagrolaimomorpha</taxon>
        <taxon>Strongyloidoidea</taxon>
        <taxon>Alloionematidae</taxon>
        <taxon>Rhabditophanes</taxon>
    </lineage>
</organism>
<evidence type="ECO:0000313" key="1">
    <source>
        <dbReference type="Proteomes" id="UP000095286"/>
    </source>
</evidence>
<sequence length="267" mass="30299">MKLLILDEKDGVAEYAAKYVVKRINDFNPNENKYFVLCLPTGGTPLGMYKKLVEYYKKGMVSFEFVISFNLDEYVGIPRDHEQSYHSFMYDNFFSHININPKNVNILDGNADDLQRECERYEEKIAEAGGIELLICGVGVDGHIAFNEPASSLASLTRIKTLCQDTIEANARFFEDDITKVPTQALTVGVKTIMDSREVMVLITGQNKALALCKAIEEGISHMWTISALQLHRNTIFIVDENSTMELKNKTVKYFKGLMSEHMKLID</sequence>
<reference evidence="2" key="1">
    <citation type="submission" date="2016-11" db="UniProtKB">
        <authorList>
            <consortium name="WormBaseParasite"/>
        </authorList>
    </citation>
    <scope>IDENTIFICATION</scope>
    <source>
        <strain evidence="2">KR3021</strain>
    </source>
</reference>